<evidence type="ECO:0000313" key="2">
    <source>
        <dbReference type="EMBL" id="PNX58421.1"/>
    </source>
</evidence>
<dbReference type="Proteomes" id="UP000236291">
    <property type="component" value="Unassembled WGS sequence"/>
</dbReference>
<reference evidence="2 3" key="2">
    <citation type="journal article" date="2017" name="Front. Plant Sci.">
        <title>Gene Classification and Mining of Molecular Markers Useful in Red Clover (Trifolium pratense) Breeding.</title>
        <authorList>
            <person name="Istvanek J."/>
            <person name="Dluhosova J."/>
            <person name="Dluhos P."/>
            <person name="Patkova L."/>
            <person name="Nedelnik J."/>
            <person name="Repkova J."/>
        </authorList>
    </citation>
    <scope>NUCLEOTIDE SEQUENCE [LARGE SCALE GENOMIC DNA]</scope>
    <source>
        <strain evidence="3">cv. Tatra</strain>
        <tissue evidence="2">Young leaves</tissue>
    </source>
</reference>
<feature type="region of interest" description="Disordered" evidence="1">
    <location>
        <begin position="66"/>
        <end position="89"/>
    </location>
</feature>
<proteinExistence type="predicted"/>
<name>A0A2K3JWI9_TRIPR</name>
<organism evidence="2 3">
    <name type="scientific">Trifolium pratense</name>
    <name type="common">Red clover</name>
    <dbReference type="NCBI Taxonomy" id="57577"/>
    <lineage>
        <taxon>Eukaryota</taxon>
        <taxon>Viridiplantae</taxon>
        <taxon>Streptophyta</taxon>
        <taxon>Embryophyta</taxon>
        <taxon>Tracheophyta</taxon>
        <taxon>Spermatophyta</taxon>
        <taxon>Magnoliopsida</taxon>
        <taxon>eudicotyledons</taxon>
        <taxon>Gunneridae</taxon>
        <taxon>Pentapetalae</taxon>
        <taxon>rosids</taxon>
        <taxon>fabids</taxon>
        <taxon>Fabales</taxon>
        <taxon>Fabaceae</taxon>
        <taxon>Papilionoideae</taxon>
        <taxon>50 kb inversion clade</taxon>
        <taxon>NPAAA clade</taxon>
        <taxon>Hologalegina</taxon>
        <taxon>IRL clade</taxon>
        <taxon>Trifolieae</taxon>
        <taxon>Trifolium</taxon>
    </lineage>
</organism>
<accession>A0A2K3JWI9</accession>
<reference evidence="2 3" key="1">
    <citation type="journal article" date="2014" name="Am. J. Bot.">
        <title>Genome assembly and annotation for red clover (Trifolium pratense; Fabaceae).</title>
        <authorList>
            <person name="Istvanek J."/>
            <person name="Jaros M."/>
            <person name="Krenek A."/>
            <person name="Repkova J."/>
        </authorList>
    </citation>
    <scope>NUCLEOTIDE SEQUENCE [LARGE SCALE GENOMIC DNA]</scope>
    <source>
        <strain evidence="3">cv. Tatra</strain>
        <tissue evidence="2">Young leaves</tissue>
    </source>
</reference>
<feature type="non-terminal residue" evidence="2">
    <location>
        <position position="117"/>
    </location>
</feature>
<evidence type="ECO:0000256" key="1">
    <source>
        <dbReference type="SAM" id="MobiDB-lite"/>
    </source>
</evidence>
<dbReference type="AlphaFoldDB" id="A0A2K3JWI9"/>
<dbReference type="EMBL" id="ASHM01078575">
    <property type="protein sequence ID" value="PNX58421.1"/>
    <property type="molecule type" value="Genomic_DNA"/>
</dbReference>
<gene>
    <name evidence="2" type="ORF">L195_g050904</name>
</gene>
<comment type="caution">
    <text evidence="2">The sequence shown here is derived from an EMBL/GenBank/DDBJ whole genome shotgun (WGS) entry which is preliminary data.</text>
</comment>
<evidence type="ECO:0000313" key="3">
    <source>
        <dbReference type="Proteomes" id="UP000236291"/>
    </source>
</evidence>
<sequence>MPYQLSYRIAKILIRNTGHIDSVLAQSSPAAIDNGNFEQGNVPQPDILPPPQGIFEQEQGNVQENDILPVPQGNFEQENVPPPHGNFEQHENEILPAVPQGNVSPVIVAPHVRGTIV</sequence>
<protein>
    <submittedName>
        <fullName evidence="2">Uncharacterized protein</fullName>
    </submittedName>
</protein>